<protein>
    <submittedName>
        <fullName evidence="2">Uncharacterized protein</fullName>
    </submittedName>
</protein>
<keyword evidence="1" id="KW-0472">Membrane</keyword>
<keyword evidence="1" id="KW-0812">Transmembrane</keyword>
<proteinExistence type="predicted"/>
<feature type="transmembrane region" description="Helical" evidence="1">
    <location>
        <begin position="20"/>
        <end position="47"/>
    </location>
</feature>
<dbReference type="AlphaFoldDB" id="A0A0A8YEB2"/>
<organism evidence="2">
    <name type="scientific">Arundo donax</name>
    <name type="common">Giant reed</name>
    <name type="synonym">Donax arundinaceus</name>
    <dbReference type="NCBI Taxonomy" id="35708"/>
    <lineage>
        <taxon>Eukaryota</taxon>
        <taxon>Viridiplantae</taxon>
        <taxon>Streptophyta</taxon>
        <taxon>Embryophyta</taxon>
        <taxon>Tracheophyta</taxon>
        <taxon>Spermatophyta</taxon>
        <taxon>Magnoliopsida</taxon>
        <taxon>Liliopsida</taxon>
        <taxon>Poales</taxon>
        <taxon>Poaceae</taxon>
        <taxon>PACMAD clade</taxon>
        <taxon>Arundinoideae</taxon>
        <taxon>Arundineae</taxon>
        <taxon>Arundo</taxon>
    </lineage>
</organism>
<sequence>MSLLYLTVTKTICLFVKYQWFMPIFIYSSTLSFLIILSCTLASWLGFSSSFNVRYIYIHITCNFFFRSVVQGF</sequence>
<reference evidence="2" key="2">
    <citation type="journal article" date="2015" name="Data Brief">
        <title>Shoot transcriptome of the giant reed, Arundo donax.</title>
        <authorList>
            <person name="Barrero R.A."/>
            <person name="Guerrero F.D."/>
            <person name="Moolhuijzen P."/>
            <person name="Goolsby J.A."/>
            <person name="Tidwell J."/>
            <person name="Bellgard S.E."/>
            <person name="Bellgard M.I."/>
        </authorList>
    </citation>
    <scope>NUCLEOTIDE SEQUENCE</scope>
    <source>
        <tissue evidence="2">Shoot tissue taken approximately 20 cm above the soil surface</tissue>
    </source>
</reference>
<evidence type="ECO:0000313" key="2">
    <source>
        <dbReference type="EMBL" id="JAD21497.1"/>
    </source>
</evidence>
<keyword evidence="1" id="KW-1133">Transmembrane helix</keyword>
<accession>A0A0A8YEB2</accession>
<name>A0A0A8YEB2_ARUDO</name>
<evidence type="ECO:0000256" key="1">
    <source>
        <dbReference type="SAM" id="Phobius"/>
    </source>
</evidence>
<reference evidence="2" key="1">
    <citation type="submission" date="2014-09" db="EMBL/GenBank/DDBJ databases">
        <authorList>
            <person name="Magalhaes I.L.F."/>
            <person name="Oliveira U."/>
            <person name="Santos F.R."/>
            <person name="Vidigal T.H.D.A."/>
            <person name="Brescovit A.D."/>
            <person name="Santos A.J."/>
        </authorList>
    </citation>
    <scope>NUCLEOTIDE SEQUENCE</scope>
    <source>
        <tissue evidence="2">Shoot tissue taken approximately 20 cm above the soil surface</tissue>
    </source>
</reference>
<dbReference type="EMBL" id="GBRH01276398">
    <property type="protein sequence ID" value="JAD21497.1"/>
    <property type="molecule type" value="Transcribed_RNA"/>
</dbReference>